<proteinExistence type="inferred from homology"/>
<dbReference type="GO" id="GO:0008899">
    <property type="term" value="F:homoserine O-succinyltransferase activity"/>
    <property type="evidence" value="ECO:0007669"/>
    <property type="project" value="UniProtKB-UniRule"/>
</dbReference>
<evidence type="ECO:0000256" key="2">
    <source>
        <dbReference type="ARBA" id="ARBA00022490"/>
    </source>
</evidence>
<dbReference type="GO" id="GO:0019281">
    <property type="term" value="P:L-methionine biosynthetic process from homoserine via O-succinyl-L-homoserine and cystathionine"/>
    <property type="evidence" value="ECO:0007669"/>
    <property type="project" value="InterPro"/>
</dbReference>
<dbReference type="InterPro" id="IPR029062">
    <property type="entry name" value="Class_I_gatase-like"/>
</dbReference>
<keyword evidence="4 8" id="KW-0808">Transferase</keyword>
<dbReference type="EMBL" id="JAMQKC010000006">
    <property type="protein sequence ID" value="MDC3417142.1"/>
    <property type="molecule type" value="Genomic_DNA"/>
</dbReference>
<comment type="function">
    <text evidence="8">Transfers an acetyl group from acetyl-CoA to L-homoserine, forming acetyl-L-homoserine.</text>
</comment>
<evidence type="ECO:0000256" key="7">
    <source>
        <dbReference type="ARBA" id="ARBA00049043"/>
    </source>
</evidence>
<keyword evidence="11" id="KW-1185">Reference proteome</keyword>
<feature type="binding site" evidence="8">
    <location>
        <position position="249"/>
    </location>
    <ligand>
        <name>substrate</name>
    </ligand>
</feature>
<keyword evidence="2 8" id="KW-0963">Cytoplasm</keyword>
<gene>
    <name evidence="10" type="primary">metA</name>
    <name evidence="8" type="synonym">metAA</name>
    <name evidence="10" type="ORF">NC799_09420</name>
</gene>
<comment type="caution">
    <text evidence="8">Lacks conserved residue(s) required for the propagation of feature annotation.</text>
</comment>
<dbReference type="RefSeq" id="WP_272446205.1">
    <property type="nucleotide sequence ID" value="NZ_JAMQKC010000006.1"/>
</dbReference>
<dbReference type="PANTHER" id="PTHR20919:SF0">
    <property type="entry name" value="HOMOSERINE O-SUCCINYLTRANSFERASE"/>
    <property type="match status" value="1"/>
</dbReference>
<dbReference type="InterPro" id="IPR033752">
    <property type="entry name" value="MetA_family"/>
</dbReference>
<dbReference type="AlphaFoldDB" id="A0A9X4AEN9"/>
<name>A0A9X4AEN9_9BACI</name>
<dbReference type="Gene3D" id="3.40.50.880">
    <property type="match status" value="1"/>
</dbReference>
<dbReference type="InterPro" id="IPR005697">
    <property type="entry name" value="HST_MetA"/>
</dbReference>
<evidence type="ECO:0000256" key="1">
    <source>
        <dbReference type="ARBA" id="ARBA00004496"/>
    </source>
</evidence>
<keyword evidence="3 8" id="KW-0028">Amino-acid biosynthesis</keyword>
<comment type="similarity">
    <text evidence="8">Belongs to the MetA family.</text>
</comment>
<organism evidence="10 11">
    <name type="scientific">Aquibacillus salsiterrae</name>
    <dbReference type="NCBI Taxonomy" id="2950439"/>
    <lineage>
        <taxon>Bacteria</taxon>
        <taxon>Bacillati</taxon>
        <taxon>Bacillota</taxon>
        <taxon>Bacilli</taxon>
        <taxon>Bacillales</taxon>
        <taxon>Bacillaceae</taxon>
        <taxon>Aquibacillus</taxon>
    </lineage>
</organism>
<dbReference type="GO" id="GO:0004414">
    <property type="term" value="F:homoserine O-acetyltransferase activity"/>
    <property type="evidence" value="ECO:0007669"/>
    <property type="project" value="UniProtKB-EC"/>
</dbReference>
<dbReference type="HAMAP" id="MF_00295">
    <property type="entry name" value="MetA_acyltransf"/>
    <property type="match status" value="1"/>
</dbReference>
<evidence type="ECO:0000256" key="3">
    <source>
        <dbReference type="ARBA" id="ARBA00022605"/>
    </source>
</evidence>
<reference evidence="10" key="1">
    <citation type="submission" date="2022-06" db="EMBL/GenBank/DDBJ databases">
        <title>Aquibacillus sp. a new bacterium isolated from soil saline samples.</title>
        <authorList>
            <person name="Galisteo C."/>
            <person name="De La Haba R."/>
            <person name="Sanchez-Porro C."/>
            <person name="Ventosa A."/>
        </authorList>
    </citation>
    <scope>NUCLEOTIDE SEQUENCE</scope>
    <source>
        <strain evidence="10">3ASR75-54</strain>
    </source>
</reference>
<comment type="caution">
    <text evidence="10">The sequence shown here is derived from an EMBL/GenBank/DDBJ whole genome shotgun (WGS) entry which is preliminary data.</text>
</comment>
<dbReference type="SUPFAM" id="SSF52317">
    <property type="entry name" value="Class I glutamine amidotransferase-like"/>
    <property type="match status" value="1"/>
</dbReference>
<feature type="active site" description="Proton acceptor" evidence="8">
    <location>
        <position position="235"/>
    </location>
</feature>
<protein>
    <recommendedName>
        <fullName evidence="8">Homoserine O-acetyltransferase</fullName>
        <shortName evidence="8">HAT</shortName>
        <ecNumber evidence="8">2.3.1.31</ecNumber>
    </recommendedName>
    <alternativeName>
        <fullName evidence="8">Homoserine transacetylase</fullName>
        <shortName evidence="8">HTA</shortName>
    </alternativeName>
</protein>
<dbReference type="FunFam" id="3.40.50.880:FF:000004">
    <property type="entry name" value="Homoserine O-succinyltransferase"/>
    <property type="match status" value="1"/>
</dbReference>
<evidence type="ECO:0000256" key="6">
    <source>
        <dbReference type="ARBA" id="ARBA00023315"/>
    </source>
</evidence>
<evidence type="ECO:0000256" key="4">
    <source>
        <dbReference type="ARBA" id="ARBA00022679"/>
    </source>
</evidence>
<comment type="pathway">
    <text evidence="8">Amino-acid biosynthesis; L-methionine biosynthesis via de novo pathway; O-acetyl-L-homoserine from L-homoserine: step 1/1.</text>
</comment>
<dbReference type="PANTHER" id="PTHR20919">
    <property type="entry name" value="HOMOSERINE O-SUCCINYLTRANSFERASE"/>
    <property type="match status" value="1"/>
</dbReference>
<dbReference type="PIRSF" id="PIRSF000450">
    <property type="entry name" value="H_ser_succinyltr"/>
    <property type="match status" value="1"/>
</dbReference>
<evidence type="ECO:0000313" key="10">
    <source>
        <dbReference type="EMBL" id="MDC3417142.1"/>
    </source>
</evidence>
<feature type="site" description="Important for acyl-CoA specificity" evidence="8">
    <location>
        <position position="111"/>
    </location>
</feature>
<feature type="active site" description="Acyl-thioester intermediate" evidence="8 9">
    <location>
        <position position="142"/>
    </location>
</feature>
<feature type="binding site" evidence="8">
    <location>
        <position position="192"/>
    </location>
    <ligand>
        <name>substrate</name>
    </ligand>
</feature>
<accession>A0A9X4AEN9</accession>
<feature type="binding site" evidence="8">
    <location>
        <position position="163"/>
    </location>
    <ligand>
        <name>substrate</name>
    </ligand>
</feature>
<evidence type="ECO:0000256" key="8">
    <source>
        <dbReference type="HAMAP-Rule" id="MF_00295"/>
    </source>
</evidence>
<dbReference type="GO" id="GO:0005737">
    <property type="term" value="C:cytoplasm"/>
    <property type="evidence" value="ECO:0007669"/>
    <property type="project" value="UniProtKB-SubCell"/>
</dbReference>
<dbReference type="Pfam" id="PF04204">
    <property type="entry name" value="HTS"/>
    <property type="match status" value="1"/>
</dbReference>
<comment type="subcellular location">
    <subcellularLocation>
        <location evidence="1 8">Cytoplasm</location>
    </subcellularLocation>
</comment>
<keyword evidence="6 8" id="KW-0012">Acyltransferase</keyword>
<dbReference type="EC" id="2.3.1.31" evidence="8"/>
<evidence type="ECO:0000256" key="9">
    <source>
        <dbReference type="PIRSR" id="PIRSR000450-1"/>
    </source>
</evidence>
<feature type="site" description="Important for substrate specificity" evidence="8">
    <location>
        <position position="192"/>
    </location>
</feature>
<evidence type="ECO:0000313" key="11">
    <source>
        <dbReference type="Proteomes" id="UP001145069"/>
    </source>
</evidence>
<sequence length="301" mass="35353">MPIKVPDNLPAKEKLKEENIFVMDESRAFSQDIRPLRIIILNLMPLKEKTETQLLRLLGNSPLQLEVAFLHPNTHRSRNTPYEHLQLFYQTIDEVKHRKYDGLIITGAPIELYDFEDVTYWEELKEIMEWSKTNVTSTLHICWGALAGLYYHYGISKYNMEEKKYGVFRHTLCTAQTKIVSGFDEEFYVPHSRYADINKEEIQGIDDLEIVSESDEAGVYMIASKDGKNIFITGHPEYDATSLQEEYVRDVQKGMAIKLPVNYFPDNDVKKRPLLRWRTHANLLISNWLNYYVYQETPYEL</sequence>
<dbReference type="Proteomes" id="UP001145069">
    <property type="component" value="Unassembled WGS sequence"/>
</dbReference>
<dbReference type="NCBIfam" id="TIGR01001">
    <property type="entry name" value="metA"/>
    <property type="match status" value="1"/>
</dbReference>
<evidence type="ECO:0000256" key="5">
    <source>
        <dbReference type="ARBA" id="ARBA00023167"/>
    </source>
</evidence>
<feature type="active site" evidence="8">
    <location>
        <position position="237"/>
    </location>
</feature>
<dbReference type="CDD" id="cd03131">
    <property type="entry name" value="GATase1_HTS"/>
    <property type="match status" value="1"/>
</dbReference>
<keyword evidence="5 8" id="KW-0486">Methionine biosynthesis</keyword>
<comment type="catalytic activity">
    <reaction evidence="7 8">
        <text>L-homoserine + acetyl-CoA = O-acetyl-L-homoserine + CoA</text>
        <dbReference type="Rhea" id="RHEA:13701"/>
        <dbReference type="ChEBI" id="CHEBI:57287"/>
        <dbReference type="ChEBI" id="CHEBI:57288"/>
        <dbReference type="ChEBI" id="CHEBI:57476"/>
        <dbReference type="ChEBI" id="CHEBI:57716"/>
        <dbReference type="EC" id="2.3.1.31"/>
    </reaction>
</comment>